<dbReference type="InterPro" id="IPR013901">
    <property type="entry name" value="Anthrone_oxy"/>
</dbReference>
<evidence type="ECO:0000256" key="1">
    <source>
        <dbReference type="SAM" id="Phobius"/>
    </source>
</evidence>
<dbReference type="EMBL" id="FLRA01000023">
    <property type="protein sequence ID" value="SBT18858.1"/>
    <property type="molecule type" value="Genomic_DNA"/>
</dbReference>
<keyword evidence="4" id="KW-1185">Reference proteome</keyword>
<reference evidence="2 5" key="2">
    <citation type="submission" date="2016-06" db="EMBL/GenBank/DDBJ databases">
        <authorList>
            <person name="Kjaerup R.B."/>
            <person name="Dalgaard T.S."/>
            <person name="Juul-Madsen H.R."/>
        </authorList>
    </citation>
    <scope>NUCLEOTIDE SEQUENCE [LARGE SCALE GENOMIC DNA]</scope>
    <source>
        <strain evidence="2 5">CECT 5115</strain>
    </source>
</reference>
<feature type="transmembrane region" description="Helical" evidence="1">
    <location>
        <begin position="12"/>
        <end position="36"/>
    </location>
</feature>
<evidence type="ECO:0008006" key="6">
    <source>
        <dbReference type="Google" id="ProtNLM"/>
    </source>
</evidence>
<dbReference type="AlphaFoldDB" id="A0A1C3JUD8"/>
<evidence type="ECO:0000313" key="4">
    <source>
        <dbReference type="Proteomes" id="UP000092840"/>
    </source>
</evidence>
<organism evidence="2 5">
    <name type="scientific">Marinomonas gallaica</name>
    <dbReference type="NCBI Taxonomy" id="1806667"/>
    <lineage>
        <taxon>Bacteria</taxon>
        <taxon>Pseudomonadati</taxon>
        <taxon>Pseudomonadota</taxon>
        <taxon>Gammaproteobacteria</taxon>
        <taxon>Oceanospirillales</taxon>
        <taxon>Oceanospirillaceae</taxon>
        <taxon>Marinomonas</taxon>
    </lineage>
</organism>
<gene>
    <name evidence="2" type="ORF">MGA5115_03019</name>
    <name evidence="3" type="ORF">MGA5116_02423</name>
</gene>
<evidence type="ECO:0000313" key="3">
    <source>
        <dbReference type="EMBL" id="SBT21813.1"/>
    </source>
</evidence>
<proteinExistence type="predicted"/>
<keyword evidence="1" id="KW-0812">Transmembrane</keyword>
<sequence length="160" mass="18472">MTKFLLNQSKFISILMFGMMAGFFATYSFNVNYAMLQVDGATYATVQSLFNINVRHLGFFLCFFGAAVAPLITSLLLFINAERRKALIWAVLSLLYILGIIVFTKFINLPLNYYTESWDPKHLPNDWQEIRDNWNQANLYRTWVCIGLFSIALSLSIQRT</sequence>
<name>A0A1C3JUD8_9GAMM</name>
<dbReference type="Proteomes" id="UP000092871">
    <property type="component" value="Unassembled WGS sequence"/>
</dbReference>
<keyword evidence="1" id="KW-0472">Membrane</keyword>
<reference evidence="3 4" key="1">
    <citation type="submission" date="2016-06" db="EMBL/GenBank/DDBJ databases">
        <authorList>
            <person name="Rodrigo-Torres L."/>
            <person name="Arahal D.R."/>
        </authorList>
    </citation>
    <scope>NUCLEOTIDE SEQUENCE [LARGE SCALE GENOMIC DNA]</scope>
    <source>
        <strain evidence="3 4">CECT 5116</strain>
    </source>
</reference>
<feature type="transmembrane region" description="Helical" evidence="1">
    <location>
        <begin position="86"/>
        <end position="107"/>
    </location>
</feature>
<feature type="transmembrane region" description="Helical" evidence="1">
    <location>
        <begin position="140"/>
        <end position="157"/>
    </location>
</feature>
<evidence type="ECO:0000313" key="2">
    <source>
        <dbReference type="EMBL" id="SBT18858.1"/>
    </source>
</evidence>
<dbReference type="Pfam" id="PF08592">
    <property type="entry name" value="Anthrone_oxy"/>
    <property type="match status" value="1"/>
</dbReference>
<dbReference type="EMBL" id="FLRB01000013">
    <property type="protein sequence ID" value="SBT21813.1"/>
    <property type="molecule type" value="Genomic_DNA"/>
</dbReference>
<dbReference type="Proteomes" id="UP000092840">
    <property type="component" value="Unassembled WGS sequence"/>
</dbReference>
<protein>
    <recommendedName>
        <fullName evidence="6">DUF1772 domain-containing protein</fullName>
    </recommendedName>
</protein>
<keyword evidence="1" id="KW-1133">Transmembrane helix</keyword>
<evidence type="ECO:0000313" key="5">
    <source>
        <dbReference type="Proteomes" id="UP000092871"/>
    </source>
</evidence>
<accession>A0A1C3JUD8</accession>
<feature type="transmembrane region" description="Helical" evidence="1">
    <location>
        <begin position="56"/>
        <end position="79"/>
    </location>
</feature>
<dbReference type="OrthoDB" id="5624827at2"/>